<comment type="caution">
    <text evidence="2">The sequence shown here is derived from an EMBL/GenBank/DDBJ whole genome shotgun (WGS) entry which is preliminary data.</text>
</comment>
<evidence type="ECO:0000313" key="2">
    <source>
        <dbReference type="EMBL" id="TNN63969.1"/>
    </source>
</evidence>
<gene>
    <name evidence="2" type="ORF">EYF80_025811</name>
</gene>
<protein>
    <submittedName>
        <fullName evidence="2">Uncharacterized protein</fullName>
    </submittedName>
</protein>
<reference evidence="2 3" key="1">
    <citation type="submission" date="2019-03" db="EMBL/GenBank/DDBJ databases">
        <title>First draft genome of Liparis tanakae, snailfish: a comprehensive survey of snailfish specific genes.</title>
        <authorList>
            <person name="Kim W."/>
            <person name="Song I."/>
            <person name="Jeong J.-H."/>
            <person name="Kim D."/>
            <person name="Kim S."/>
            <person name="Ryu S."/>
            <person name="Song J.Y."/>
            <person name="Lee S.K."/>
        </authorList>
    </citation>
    <scope>NUCLEOTIDE SEQUENCE [LARGE SCALE GENOMIC DNA]</scope>
    <source>
        <tissue evidence="2">Muscle</tissue>
    </source>
</reference>
<dbReference type="Proteomes" id="UP000314294">
    <property type="component" value="Unassembled WGS sequence"/>
</dbReference>
<dbReference type="AlphaFoldDB" id="A0A4Z2HDP0"/>
<keyword evidence="3" id="KW-1185">Reference proteome</keyword>
<organism evidence="2 3">
    <name type="scientific">Liparis tanakae</name>
    <name type="common">Tanaka's snailfish</name>
    <dbReference type="NCBI Taxonomy" id="230148"/>
    <lineage>
        <taxon>Eukaryota</taxon>
        <taxon>Metazoa</taxon>
        <taxon>Chordata</taxon>
        <taxon>Craniata</taxon>
        <taxon>Vertebrata</taxon>
        <taxon>Euteleostomi</taxon>
        <taxon>Actinopterygii</taxon>
        <taxon>Neopterygii</taxon>
        <taxon>Teleostei</taxon>
        <taxon>Neoteleostei</taxon>
        <taxon>Acanthomorphata</taxon>
        <taxon>Eupercaria</taxon>
        <taxon>Perciformes</taxon>
        <taxon>Cottioidei</taxon>
        <taxon>Cottales</taxon>
        <taxon>Liparidae</taxon>
        <taxon>Liparis</taxon>
    </lineage>
</organism>
<evidence type="ECO:0000313" key="3">
    <source>
        <dbReference type="Proteomes" id="UP000314294"/>
    </source>
</evidence>
<accession>A0A4Z2HDP0</accession>
<name>A0A4Z2HDP0_9TELE</name>
<dbReference type="EMBL" id="SRLO01000261">
    <property type="protein sequence ID" value="TNN63969.1"/>
    <property type="molecule type" value="Genomic_DNA"/>
</dbReference>
<evidence type="ECO:0000256" key="1">
    <source>
        <dbReference type="SAM" id="MobiDB-lite"/>
    </source>
</evidence>
<feature type="region of interest" description="Disordered" evidence="1">
    <location>
        <begin position="192"/>
        <end position="214"/>
    </location>
</feature>
<proteinExistence type="predicted"/>
<sequence length="273" mass="30764">MKVTFQGQDGSWMMGFPEQRSKQEVEKEEIQEAGHIQMDNASLQAVHHTVAMVMGQEVPHDGRGEVTETVGNDVRLQRLQKHALSHRVLHQLSIQLVEHQLTSHQSLGDIPSSCQRFEMSAAIDQLHLLQVQSLQNLLTGPVHDLQLFMAVHENQLEVLSRYQEEVDCISFTESQDGVDRLLNRNKLPGQLRNTGRVGLSKKMHSGPKPDKTWHKNTNVDKIVCDCARVCPSTRTCPLANPQSIREQSWLMLRAETAPNSAPVALVPRQSRRA</sequence>